<proteinExistence type="predicted"/>
<evidence type="ECO:0000256" key="1">
    <source>
        <dbReference type="SAM" id="SignalP"/>
    </source>
</evidence>
<keyword evidence="1" id="KW-0732">Signal</keyword>
<sequence length="113" mass="11811">MPHRMLRSAATVLLVSAPFVAAVPAQAAEQQDFPCTVDINKVDDELTSKVTFTLACDETRTVTAKIAVGGAVVNQRQTVQAGVAQSFTVTVNKVARLCAELETDGATTTACSA</sequence>
<comment type="caution">
    <text evidence="2">The sequence shown here is derived from an EMBL/GenBank/DDBJ whole genome shotgun (WGS) entry which is preliminary data.</text>
</comment>
<dbReference type="EMBL" id="JAUSZV010000005">
    <property type="protein sequence ID" value="MDQ0910432.1"/>
    <property type="molecule type" value="Genomic_DNA"/>
</dbReference>
<evidence type="ECO:0000313" key="2">
    <source>
        <dbReference type="EMBL" id="MDQ0910432.1"/>
    </source>
</evidence>
<dbReference type="AlphaFoldDB" id="A0AAW8FMY5"/>
<name>A0AAW8FMY5_9ACTN</name>
<reference evidence="2" key="1">
    <citation type="submission" date="2023-07" db="EMBL/GenBank/DDBJ databases">
        <title>Comparative genomics of wheat-associated soil bacteria to identify genetic determinants of phenazine resistance.</title>
        <authorList>
            <person name="Mouncey N."/>
        </authorList>
    </citation>
    <scope>NUCLEOTIDE SEQUENCE</scope>
    <source>
        <strain evidence="2">V4I22</strain>
    </source>
</reference>
<gene>
    <name evidence="2" type="ORF">QFZ22_006417</name>
</gene>
<evidence type="ECO:0000313" key="3">
    <source>
        <dbReference type="Proteomes" id="UP001234216"/>
    </source>
</evidence>
<accession>A0AAW8FMY5</accession>
<protein>
    <submittedName>
        <fullName evidence="2">Uncharacterized protein</fullName>
    </submittedName>
</protein>
<feature type="chain" id="PRO_5043812880" evidence="1">
    <location>
        <begin position="28"/>
        <end position="113"/>
    </location>
</feature>
<organism evidence="2 3">
    <name type="scientific">Streptomyces canus</name>
    <dbReference type="NCBI Taxonomy" id="58343"/>
    <lineage>
        <taxon>Bacteria</taxon>
        <taxon>Bacillati</taxon>
        <taxon>Actinomycetota</taxon>
        <taxon>Actinomycetes</taxon>
        <taxon>Kitasatosporales</taxon>
        <taxon>Streptomycetaceae</taxon>
        <taxon>Streptomyces</taxon>
        <taxon>Streptomyces aurantiacus group</taxon>
    </lineage>
</organism>
<feature type="signal peptide" evidence="1">
    <location>
        <begin position="1"/>
        <end position="27"/>
    </location>
</feature>
<dbReference type="Proteomes" id="UP001234216">
    <property type="component" value="Unassembled WGS sequence"/>
</dbReference>